<keyword evidence="2" id="KW-1185">Reference proteome</keyword>
<evidence type="ECO:0000313" key="1">
    <source>
        <dbReference type="EMBL" id="KAJ8427587.1"/>
    </source>
</evidence>
<reference evidence="1" key="1">
    <citation type="submission" date="2022-04" db="EMBL/GenBank/DDBJ databases">
        <title>Carnegiea gigantea Genome sequencing and assembly v2.</title>
        <authorList>
            <person name="Copetti D."/>
            <person name="Sanderson M.J."/>
            <person name="Burquez A."/>
            <person name="Wojciechowski M.F."/>
        </authorList>
    </citation>
    <scope>NUCLEOTIDE SEQUENCE</scope>
    <source>
        <strain evidence="1">SGP5-SGP5p</strain>
        <tissue evidence="1">Aerial part</tissue>
    </source>
</reference>
<name>A0A9Q1GY69_9CARY</name>
<protein>
    <submittedName>
        <fullName evidence="1">Uncharacterized protein</fullName>
    </submittedName>
</protein>
<evidence type="ECO:0000313" key="2">
    <source>
        <dbReference type="Proteomes" id="UP001153076"/>
    </source>
</evidence>
<dbReference type="Proteomes" id="UP001153076">
    <property type="component" value="Unassembled WGS sequence"/>
</dbReference>
<accession>A0A9Q1GY69</accession>
<proteinExistence type="predicted"/>
<dbReference type="AlphaFoldDB" id="A0A9Q1GY69"/>
<dbReference type="EMBL" id="JAKOGI010001127">
    <property type="protein sequence ID" value="KAJ8427587.1"/>
    <property type="molecule type" value="Genomic_DNA"/>
</dbReference>
<dbReference type="OrthoDB" id="691593at2759"/>
<organism evidence="1 2">
    <name type="scientific">Carnegiea gigantea</name>
    <dbReference type="NCBI Taxonomy" id="171969"/>
    <lineage>
        <taxon>Eukaryota</taxon>
        <taxon>Viridiplantae</taxon>
        <taxon>Streptophyta</taxon>
        <taxon>Embryophyta</taxon>
        <taxon>Tracheophyta</taxon>
        <taxon>Spermatophyta</taxon>
        <taxon>Magnoliopsida</taxon>
        <taxon>eudicotyledons</taxon>
        <taxon>Gunneridae</taxon>
        <taxon>Pentapetalae</taxon>
        <taxon>Caryophyllales</taxon>
        <taxon>Cactineae</taxon>
        <taxon>Cactaceae</taxon>
        <taxon>Cactoideae</taxon>
        <taxon>Echinocereeae</taxon>
        <taxon>Carnegiea</taxon>
    </lineage>
</organism>
<sequence length="176" mass="20886">MLMLVGNCIMEIEKRECQTPEKYKSPTHIIKEWIPFCEEELKPREGLEFANLKECEKFYKFYAHHVGFSVRKSKYKKTKEGSHKYKERLCMNFHPILSRWTKMVGSKPIFDVNGIILEGHSQMEHEDKLILRNWLDFLDCTPVARRDLEMLILVSKGIQNILKEVKHLNDSTSERN</sequence>
<comment type="caution">
    <text evidence="1">The sequence shown here is derived from an EMBL/GenBank/DDBJ whole genome shotgun (WGS) entry which is preliminary data.</text>
</comment>
<gene>
    <name evidence="1" type="ORF">Cgig2_006651</name>
</gene>